<dbReference type="Proteomes" id="UP000095553">
    <property type="component" value="Unassembled WGS sequence"/>
</dbReference>
<name>A0A173RCT9_ANAHA</name>
<sequence>MKDNYLIRLEDLVNNPTPRVPICLCLDTSGSMAAVEGACETTGETIYQDGRTWNVATGGIRRVDELQKGVEKFYEAIREDEVAVYSAEICIVTFDSKATCVMDFANLDRQEKIPQLRPTGDTAMGEGVTLALDLLKKRKQEYKDKGVDYYQPWLVLMTDGVPNGNPEQLNRAINRTRKMVDERKLTVFPIGIGNESDMSVLDKFSPGRKALKLQGMKFQEFFAWLSKSVSKTSQSMPGESIKLDVEGIKGWAEL</sequence>
<gene>
    <name evidence="2" type="ORF">ERS852571_00412</name>
</gene>
<dbReference type="SUPFAM" id="SSF53300">
    <property type="entry name" value="vWA-like"/>
    <property type="match status" value="1"/>
</dbReference>
<dbReference type="InterPro" id="IPR011392">
    <property type="entry name" value="Tellurite-R_TerY"/>
</dbReference>
<reference evidence="2 3" key="1">
    <citation type="submission" date="2015-09" db="EMBL/GenBank/DDBJ databases">
        <authorList>
            <consortium name="Pathogen Informatics"/>
        </authorList>
    </citation>
    <scope>NUCLEOTIDE SEQUENCE [LARGE SCALE GENOMIC DNA]</scope>
    <source>
        <strain evidence="2 3">2789STDY5834959</strain>
    </source>
</reference>
<dbReference type="AlphaFoldDB" id="A0A173RCT9"/>
<dbReference type="Gene3D" id="3.40.50.410">
    <property type="entry name" value="von Willebrand factor, type A domain"/>
    <property type="match status" value="1"/>
</dbReference>
<dbReference type="PIRSF" id="PIRSF020634">
    <property type="entry name" value="TerY_vWA"/>
    <property type="match status" value="1"/>
</dbReference>
<dbReference type="Pfam" id="PF00092">
    <property type="entry name" value="VWA"/>
    <property type="match status" value="1"/>
</dbReference>
<feature type="domain" description="VWFA" evidence="1">
    <location>
        <begin position="21"/>
        <end position="232"/>
    </location>
</feature>
<evidence type="ECO:0000313" key="3">
    <source>
        <dbReference type="Proteomes" id="UP000095553"/>
    </source>
</evidence>
<dbReference type="EMBL" id="CYXY01000002">
    <property type="protein sequence ID" value="CUM75536.1"/>
    <property type="molecule type" value="Genomic_DNA"/>
</dbReference>
<dbReference type="InterPro" id="IPR036465">
    <property type="entry name" value="vWFA_dom_sf"/>
</dbReference>
<accession>A0A173RCT9</accession>
<proteinExistence type="predicted"/>
<dbReference type="SMART" id="SM00327">
    <property type="entry name" value="VWA"/>
    <property type="match status" value="1"/>
</dbReference>
<evidence type="ECO:0000259" key="1">
    <source>
        <dbReference type="PROSITE" id="PS50234"/>
    </source>
</evidence>
<dbReference type="RefSeq" id="WP_055072306.1">
    <property type="nucleotide sequence ID" value="NZ_CYXY01000002.1"/>
</dbReference>
<dbReference type="PROSITE" id="PS50234">
    <property type="entry name" value="VWFA"/>
    <property type="match status" value="1"/>
</dbReference>
<protein>
    <submittedName>
        <fullName evidence="2">Uncharacterized protein encoded in toxicity protection region of plasmid R478, contains von Willebrand factor (VWF) domain</fullName>
    </submittedName>
</protein>
<evidence type="ECO:0000313" key="2">
    <source>
        <dbReference type="EMBL" id="CUM75536.1"/>
    </source>
</evidence>
<dbReference type="InterPro" id="IPR002035">
    <property type="entry name" value="VWF_A"/>
</dbReference>
<organism evidence="2 3">
    <name type="scientific">Anaerostipes hadrus</name>
    <dbReference type="NCBI Taxonomy" id="649756"/>
    <lineage>
        <taxon>Bacteria</taxon>
        <taxon>Bacillati</taxon>
        <taxon>Bacillota</taxon>
        <taxon>Clostridia</taxon>
        <taxon>Lachnospirales</taxon>
        <taxon>Lachnospiraceae</taxon>
        <taxon>Anaerostipes</taxon>
    </lineage>
</organism>